<evidence type="ECO:0000313" key="2">
    <source>
        <dbReference type="EMBL" id="MFC4625073.1"/>
    </source>
</evidence>
<gene>
    <name evidence="2" type="ORF">ACFO1V_07555</name>
</gene>
<sequence>MSLVFDKTFVPEYGRPVRLAKGVDRLTVNNPSAFTFHGTNSYIVGTDTLAIIDPGPDDDDHFHALIQAIAGRPVSHIFISHTHRDHSPLARRLQEATGAKTVAEGPHRPARPYYAGEINTLEASSDVDFVPDIALADGAAIEGDGWTLEGIHTPGHAANHMVFALKDTGILFSADHVMAWATSIVAPPDGSMNDFMTSLDKLLQRDDIAYLPGHGGTIAKPQTFVRGLRAHRKMRERAIFERILSGDRTIPDIVQAIYRDTDPRLHGAAALSVLAHLEDLVGRGEVITEGHPALDNIYYPA</sequence>
<protein>
    <submittedName>
        <fullName evidence="2">MBL fold metallo-hydrolase</fullName>
    </submittedName>
</protein>
<keyword evidence="3" id="KW-1185">Reference proteome</keyword>
<dbReference type="Gene3D" id="1.10.10.10">
    <property type="entry name" value="Winged helix-like DNA-binding domain superfamily/Winged helix DNA-binding domain"/>
    <property type="match status" value="1"/>
</dbReference>
<feature type="domain" description="Metallo-beta-lactamase" evidence="1">
    <location>
        <begin position="38"/>
        <end position="214"/>
    </location>
</feature>
<dbReference type="Gene3D" id="3.60.15.10">
    <property type="entry name" value="Ribonuclease Z/Hydroxyacylglutathione hydrolase-like"/>
    <property type="match status" value="1"/>
</dbReference>
<dbReference type="InterPro" id="IPR001279">
    <property type="entry name" value="Metallo-B-lactamas"/>
</dbReference>
<dbReference type="PANTHER" id="PTHR23131:SF0">
    <property type="entry name" value="ENDORIBONUCLEASE LACTB2"/>
    <property type="match status" value="1"/>
</dbReference>
<dbReference type="InterPro" id="IPR050662">
    <property type="entry name" value="Sec-metab_biosynth-thioest"/>
</dbReference>
<dbReference type="SUPFAM" id="SSF56281">
    <property type="entry name" value="Metallo-hydrolase/oxidoreductase"/>
    <property type="match status" value="1"/>
</dbReference>
<dbReference type="CDD" id="cd16278">
    <property type="entry name" value="metallo-hydrolase-like_MBL-fold"/>
    <property type="match status" value="1"/>
</dbReference>
<dbReference type="Pfam" id="PF00753">
    <property type="entry name" value="Lactamase_B"/>
    <property type="match status" value="1"/>
</dbReference>
<reference evidence="3" key="1">
    <citation type="journal article" date="2019" name="Int. J. Syst. Evol. Microbiol.">
        <title>The Global Catalogue of Microorganisms (GCM) 10K type strain sequencing project: providing services to taxonomists for standard genome sequencing and annotation.</title>
        <authorList>
            <consortium name="The Broad Institute Genomics Platform"/>
            <consortium name="The Broad Institute Genome Sequencing Center for Infectious Disease"/>
            <person name="Wu L."/>
            <person name="Ma J."/>
        </authorList>
    </citation>
    <scope>NUCLEOTIDE SEQUENCE [LARGE SCALE GENOMIC DNA]</scope>
    <source>
        <strain evidence="3">CGMCC 1.15731</strain>
    </source>
</reference>
<dbReference type="Pfam" id="PF17778">
    <property type="entry name" value="WHD_BLACT"/>
    <property type="match status" value="1"/>
</dbReference>
<dbReference type="InterPro" id="IPR036866">
    <property type="entry name" value="RibonucZ/Hydroxyglut_hydro"/>
</dbReference>
<proteinExistence type="predicted"/>
<evidence type="ECO:0000313" key="3">
    <source>
        <dbReference type="Proteomes" id="UP001596042"/>
    </source>
</evidence>
<dbReference type="EMBL" id="JBHSEL010000052">
    <property type="protein sequence ID" value="MFC4625073.1"/>
    <property type="molecule type" value="Genomic_DNA"/>
</dbReference>
<name>A0ABV9H3U7_9HYPH</name>
<dbReference type="SMART" id="SM00849">
    <property type="entry name" value="Lactamase_B"/>
    <property type="match status" value="1"/>
</dbReference>
<evidence type="ECO:0000259" key="1">
    <source>
        <dbReference type="SMART" id="SM00849"/>
    </source>
</evidence>
<dbReference type="InterPro" id="IPR041516">
    <property type="entry name" value="LACTB2_WH"/>
</dbReference>
<comment type="caution">
    <text evidence="2">The sequence shown here is derived from an EMBL/GenBank/DDBJ whole genome shotgun (WGS) entry which is preliminary data.</text>
</comment>
<dbReference type="PANTHER" id="PTHR23131">
    <property type="entry name" value="ENDORIBONUCLEASE LACTB2"/>
    <property type="match status" value="1"/>
</dbReference>
<accession>A0ABV9H3U7</accession>
<dbReference type="Proteomes" id="UP001596042">
    <property type="component" value="Unassembled WGS sequence"/>
</dbReference>
<dbReference type="RefSeq" id="WP_374831787.1">
    <property type="nucleotide sequence ID" value="NZ_JBHEEZ010000010.1"/>
</dbReference>
<organism evidence="2 3">
    <name type="scientific">Daeguia caeni</name>
    <dbReference type="NCBI Taxonomy" id="439612"/>
    <lineage>
        <taxon>Bacteria</taxon>
        <taxon>Pseudomonadati</taxon>
        <taxon>Pseudomonadota</taxon>
        <taxon>Alphaproteobacteria</taxon>
        <taxon>Hyphomicrobiales</taxon>
        <taxon>Brucellaceae</taxon>
        <taxon>Daeguia</taxon>
    </lineage>
</organism>
<dbReference type="InterPro" id="IPR036388">
    <property type="entry name" value="WH-like_DNA-bd_sf"/>
</dbReference>